<evidence type="ECO:0000313" key="1">
    <source>
        <dbReference type="EMBL" id="KAF2785483.1"/>
    </source>
</evidence>
<dbReference type="Proteomes" id="UP000799757">
    <property type="component" value="Unassembled WGS sequence"/>
</dbReference>
<reference evidence="1" key="1">
    <citation type="journal article" date="2020" name="Stud. Mycol.">
        <title>101 Dothideomycetes genomes: a test case for predicting lifestyles and emergence of pathogens.</title>
        <authorList>
            <person name="Haridas S."/>
            <person name="Albert R."/>
            <person name="Binder M."/>
            <person name="Bloem J."/>
            <person name="Labutti K."/>
            <person name="Salamov A."/>
            <person name="Andreopoulos B."/>
            <person name="Baker S."/>
            <person name="Barry K."/>
            <person name="Bills G."/>
            <person name="Bluhm B."/>
            <person name="Cannon C."/>
            <person name="Castanera R."/>
            <person name="Culley D."/>
            <person name="Daum C."/>
            <person name="Ezra D."/>
            <person name="Gonzalez J."/>
            <person name="Henrissat B."/>
            <person name="Kuo A."/>
            <person name="Liang C."/>
            <person name="Lipzen A."/>
            <person name="Lutzoni F."/>
            <person name="Magnuson J."/>
            <person name="Mondo S."/>
            <person name="Nolan M."/>
            <person name="Ohm R."/>
            <person name="Pangilinan J."/>
            <person name="Park H.-J."/>
            <person name="Ramirez L."/>
            <person name="Alfaro M."/>
            <person name="Sun H."/>
            <person name="Tritt A."/>
            <person name="Yoshinaga Y."/>
            <person name="Zwiers L.-H."/>
            <person name="Turgeon B."/>
            <person name="Goodwin S."/>
            <person name="Spatafora J."/>
            <person name="Crous P."/>
            <person name="Grigoriev I."/>
        </authorList>
    </citation>
    <scope>NUCLEOTIDE SEQUENCE</scope>
    <source>
        <strain evidence="1">CBS 109.77</strain>
    </source>
</reference>
<dbReference type="OrthoDB" id="5424500at2759"/>
<keyword evidence="2" id="KW-1185">Reference proteome</keyword>
<dbReference type="InterPro" id="IPR027417">
    <property type="entry name" value="P-loop_NTPase"/>
</dbReference>
<sequence length="220" mass="25863">MEDHEPCRDDVWNPRCDYICKRETLVTSIIKNTRDYGVMVIRAPPQVGKSTLLKLIGHHIAHNEPDLDPVYFVWKSREDRQHIPYQQYIQQEQADWQQKEPKIPPRNPTAQMIYLIDEAQNSYEEEILWENLKNRKNTRTSPYYVLVCVYGAAGISSKRDPRVESQAQLMHRMHLVELRPSFPGNPYMLFQKEEVKVIVNKFAIDQGHAVDEEVVEYLLG</sequence>
<evidence type="ECO:0000313" key="2">
    <source>
        <dbReference type="Proteomes" id="UP000799757"/>
    </source>
</evidence>
<accession>A0A6A6WNH0</accession>
<protein>
    <recommendedName>
        <fullName evidence="3">AAA domain-containing protein</fullName>
    </recommendedName>
</protein>
<organism evidence="1 2">
    <name type="scientific">Melanomma pulvis-pyrius CBS 109.77</name>
    <dbReference type="NCBI Taxonomy" id="1314802"/>
    <lineage>
        <taxon>Eukaryota</taxon>
        <taxon>Fungi</taxon>
        <taxon>Dikarya</taxon>
        <taxon>Ascomycota</taxon>
        <taxon>Pezizomycotina</taxon>
        <taxon>Dothideomycetes</taxon>
        <taxon>Pleosporomycetidae</taxon>
        <taxon>Pleosporales</taxon>
        <taxon>Melanommataceae</taxon>
        <taxon>Melanomma</taxon>
    </lineage>
</organism>
<dbReference type="EMBL" id="MU002996">
    <property type="protein sequence ID" value="KAF2785483.1"/>
    <property type="molecule type" value="Genomic_DNA"/>
</dbReference>
<dbReference type="SUPFAM" id="SSF52540">
    <property type="entry name" value="P-loop containing nucleoside triphosphate hydrolases"/>
    <property type="match status" value="1"/>
</dbReference>
<proteinExistence type="predicted"/>
<name>A0A6A6WNH0_9PLEO</name>
<gene>
    <name evidence="1" type="ORF">K505DRAFT_369196</name>
</gene>
<dbReference type="AlphaFoldDB" id="A0A6A6WNH0"/>
<evidence type="ECO:0008006" key="3">
    <source>
        <dbReference type="Google" id="ProtNLM"/>
    </source>
</evidence>